<dbReference type="RefSeq" id="WP_166949964.1">
    <property type="nucleotide sequence ID" value="NZ_JAASQI010000002.1"/>
</dbReference>
<keyword evidence="5 13" id="KW-1003">Cell membrane</keyword>
<proteinExistence type="inferred from homology"/>
<dbReference type="Pfam" id="PF02096">
    <property type="entry name" value="60KD_IMP"/>
    <property type="match status" value="1"/>
</dbReference>
<evidence type="ECO:0000313" key="17">
    <source>
        <dbReference type="EMBL" id="NIJ57449.1"/>
    </source>
</evidence>
<dbReference type="InterPro" id="IPR019998">
    <property type="entry name" value="Membr_insert_YidC"/>
</dbReference>
<protein>
    <recommendedName>
        <fullName evidence="3 13">Membrane protein insertase YidC</fullName>
    </recommendedName>
    <alternativeName>
        <fullName evidence="12 13">Foldase YidC</fullName>
    </alternativeName>
    <alternativeName>
        <fullName evidence="11 13">Membrane integrase YidC</fullName>
    </alternativeName>
    <alternativeName>
        <fullName evidence="13">Membrane protein YidC</fullName>
    </alternativeName>
</protein>
<evidence type="ECO:0000256" key="8">
    <source>
        <dbReference type="ARBA" id="ARBA00022989"/>
    </source>
</evidence>
<evidence type="ECO:0000256" key="1">
    <source>
        <dbReference type="ARBA" id="ARBA00004429"/>
    </source>
</evidence>
<sequence length="613" mass="67552">MSGDQKNLILAITLSFLILFGWQYFFAEPVVPPPAQQATQQQTTQQPQSTDAAVPTPAQPTAGGVPEASAPAAVLTRDQAVAGGNRITVDTPKISGSIALTGGRIDDVSLRAYHETVDPHSRNIVLLSPAASPHPYFADFGWVTAGGSAAAVPSPATMWTADAERLTTAAPVTLTWDNGEGLVFRRVIAVDDDAMFTVTDSVENKGAAPVTLHPWSLVSRRGTPHTENFYLLHEGMIGVLGDHGLQEIKYADLTKKDALPTGGTGAVFDNVTGGFLGITDKYWATALVPAQSTPYTGRFSLRTGANNQPVYQADLLGGGQEVAPGSRVVSRVHFFAGAKEVAAISKYQQDLGIKNFDLLIDWGWFYFITKPMFWLLDFFYKLVGNFGVAILIVTVLVKLAFLPLANRSYASMAKMKAVQPEMVAIRERYKDDRTKQQQALMELYKKEKINPIAGCWPMLVQIPVFFALYKVLFITIEMRQAPFFGWIKDLSAPDPLPILTLFGLIPWDPSQVPVLGPFLIIGLWPVLMGFTMFIQMKMNPAPPDPIQQTMFTWMPILFTFMLASFPAGLVIYWSWNNLLSVIQQGYIMHRNGVKIELWDNLRGMFRKKEAKSG</sequence>
<name>A0ABX0UYT7_9HYPH</name>
<evidence type="ECO:0000256" key="6">
    <source>
        <dbReference type="ARBA" id="ARBA00022692"/>
    </source>
</evidence>
<keyword evidence="8 13" id="KW-1133">Transmembrane helix</keyword>
<comment type="subunit">
    <text evidence="13">Interacts with the Sec translocase complex via SecD. Specifically interacts with transmembrane segments of nascent integral membrane proteins during membrane integration.</text>
</comment>
<dbReference type="NCBIfam" id="NF002353">
    <property type="entry name" value="PRK01318.1-4"/>
    <property type="match status" value="1"/>
</dbReference>
<dbReference type="CDD" id="cd19961">
    <property type="entry name" value="EcYidC-like_peri"/>
    <property type="match status" value="1"/>
</dbReference>
<dbReference type="CDD" id="cd20070">
    <property type="entry name" value="5TM_YidC_Alb3"/>
    <property type="match status" value="1"/>
</dbReference>
<dbReference type="InterPro" id="IPR028053">
    <property type="entry name" value="Membr_insert_YidC_N"/>
</dbReference>
<dbReference type="NCBIfam" id="TIGR03592">
    <property type="entry name" value="yidC_oxa1_cterm"/>
    <property type="match status" value="1"/>
</dbReference>
<comment type="similarity">
    <text evidence="2 13">Belongs to the OXA1/ALB3/YidC family. Type 1 subfamily.</text>
</comment>
<dbReference type="InterPro" id="IPR001708">
    <property type="entry name" value="YidC/ALB3/OXA1/COX18"/>
</dbReference>
<feature type="transmembrane region" description="Helical" evidence="13">
    <location>
        <begin position="514"/>
        <end position="534"/>
    </location>
</feature>
<dbReference type="PANTHER" id="PTHR12428:SF65">
    <property type="entry name" value="CYTOCHROME C OXIDASE ASSEMBLY PROTEIN COX18, MITOCHONDRIAL"/>
    <property type="match status" value="1"/>
</dbReference>
<evidence type="ECO:0000256" key="11">
    <source>
        <dbReference type="ARBA" id="ARBA00033245"/>
    </source>
</evidence>
<feature type="transmembrane region" description="Helical" evidence="13">
    <location>
        <begin position="555"/>
        <end position="575"/>
    </location>
</feature>
<keyword evidence="18" id="KW-1185">Reference proteome</keyword>
<keyword evidence="10 13" id="KW-0143">Chaperone</keyword>
<evidence type="ECO:0000256" key="4">
    <source>
        <dbReference type="ARBA" id="ARBA00022448"/>
    </source>
</evidence>
<dbReference type="EMBL" id="JAASQI010000002">
    <property type="protein sequence ID" value="NIJ57449.1"/>
    <property type="molecule type" value="Genomic_DNA"/>
</dbReference>
<feature type="compositionally biased region" description="Low complexity" evidence="14">
    <location>
        <begin position="36"/>
        <end position="53"/>
    </location>
</feature>
<keyword evidence="7 13" id="KW-0653">Protein transport</keyword>
<organism evidence="17 18">
    <name type="scientific">Pseudochelatococcus lubricantis</name>
    <dbReference type="NCBI Taxonomy" id="1538102"/>
    <lineage>
        <taxon>Bacteria</taxon>
        <taxon>Pseudomonadati</taxon>
        <taxon>Pseudomonadota</taxon>
        <taxon>Alphaproteobacteria</taxon>
        <taxon>Hyphomicrobiales</taxon>
        <taxon>Chelatococcaceae</taxon>
        <taxon>Pseudochelatococcus</taxon>
    </lineage>
</organism>
<dbReference type="PRINTS" id="PR00701">
    <property type="entry name" value="60KDINNERMP"/>
</dbReference>
<evidence type="ECO:0000256" key="3">
    <source>
        <dbReference type="ARBA" id="ARBA00015325"/>
    </source>
</evidence>
<feature type="transmembrane region" description="Helical" evidence="13">
    <location>
        <begin position="455"/>
        <end position="476"/>
    </location>
</feature>
<evidence type="ECO:0000256" key="2">
    <source>
        <dbReference type="ARBA" id="ARBA00010527"/>
    </source>
</evidence>
<keyword evidence="9 13" id="KW-0472">Membrane</keyword>
<dbReference type="PRINTS" id="PR01900">
    <property type="entry name" value="YIDCPROTEIN"/>
</dbReference>
<evidence type="ECO:0000256" key="13">
    <source>
        <dbReference type="HAMAP-Rule" id="MF_01810"/>
    </source>
</evidence>
<feature type="region of interest" description="Disordered" evidence="14">
    <location>
        <begin position="35"/>
        <end position="70"/>
    </location>
</feature>
<evidence type="ECO:0000256" key="7">
    <source>
        <dbReference type="ARBA" id="ARBA00022927"/>
    </source>
</evidence>
<reference evidence="17 18" key="1">
    <citation type="submission" date="2020-03" db="EMBL/GenBank/DDBJ databases">
        <title>Genomic Encyclopedia of Type Strains, Phase IV (KMG-IV): sequencing the most valuable type-strain genomes for metagenomic binning, comparative biology and taxonomic classification.</title>
        <authorList>
            <person name="Goeker M."/>
        </authorList>
    </citation>
    <scope>NUCLEOTIDE SEQUENCE [LARGE SCALE GENOMIC DNA]</scope>
    <source>
        <strain evidence="17 18">DSM 103870</strain>
    </source>
</reference>
<accession>A0ABX0UYT7</accession>
<feature type="transmembrane region" description="Helical" evidence="13">
    <location>
        <begin position="378"/>
        <end position="405"/>
    </location>
</feature>
<comment type="caution">
    <text evidence="17">The sequence shown here is derived from an EMBL/GenBank/DDBJ whole genome shotgun (WGS) entry which is preliminary data.</text>
</comment>
<feature type="domain" description="Membrane insertase YidC/Oxa/ALB C-terminal" evidence="15">
    <location>
        <begin position="386"/>
        <end position="588"/>
    </location>
</feature>
<keyword evidence="6 13" id="KW-0812">Transmembrane</keyword>
<dbReference type="Gene3D" id="2.70.98.90">
    <property type="match status" value="1"/>
</dbReference>
<evidence type="ECO:0000256" key="9">
    <source>
        <dbReference type="ARBA" id="ARBA00023136"/>
    </source>
</evidence>
<dbReference type="HAMAP" id="MF_01810">
    <property type="entry name" value="YidC_type1"/>
    <property type="match status" value="1"/>
</dbReference>
<dbReference type="InterPro" id="IPR047196">
    <property type="entry name" value="YidC_ALB_C"/>
</dbReference>
<dbReference type="PANTHER" id="PTHR12428">
    <property type="entry name" value="OXA1"/>
    <property type="match status" value="1"/>
</dbReference>
<dbReference type="Pfam" id="PF14849">
    <property type="entry name" value="YidC_periplas"/>
    <property type="match status" value="1"/>
</dbReference>
<dbReference type="InterPro" id="IPR028055">
    <property type="entry name" value="YidC/Oxa/ALB_C"/>
</dbReference>
<dbReference type="Proteomes" id="UP001429580">
    <property type="component" value="Unassembled WGS sequence"/>
</dbReference>
<evidence type="ECO:0000259" key="16">
    <source>
        <dbReference type="Pfam" id="PF14849"/>
    </source>
</evidence>
<comment type="subcellular location">
    <subcellularLocation>
        <location evidence="1">Cell inner membrane</location>
        <topology evidence="1">Multi-pass membrane protein</topology>
    </subcellularLocation>
    <subcellularLocation>
        <location evidence="13">Cell membrane</location>
        <topology evidence="13">Multi-pass membrane protein</topology>
    </subcellularLocation>
</comment>
<evidence type="ECO:0000256" key="5">
    <source>
        <dbReference type="ARBA" id="ARBA00022475"/>
    </source>
</evidence>
<dbReference type="InterPro" id="IPR038221">
    <property type="entry name" value="YidC_periplasmic_sf"/>
</dbReference>
<keyword evidence="4 13" id="KW-0813">Transport</keyword>
<feature type="domain" description="Membrane insertase YidC N-terminal" evidence="16">
    <location>
        <begin position="86"/>
        <end position="375"/>
    </location>
</feature>
<evidence type="ECO:0000259" key="15">
    <source>
        <dbReference type="Pfam" id="PF02096"/>
    </source>
</evidence>
<dbReference type="NCBIfam" id="TIGR03593">
    <property type="entry name" value="yidC_nterm"/>
    <property type="match status" value="1"/>
</dbReference>
<evidence type="ECO:0000256" key="14">
    <source>
        <dbReference type="SAM" id="MobiDB-lite"/>
    </source>
</evidence>
<evidence type="ECO:0000256" key="12">
    <source>
        <dbReference type="ARBA" id="ARBA00033342"/>
    </source>
</evidence>
<evidence type="ECO:0000256" key="10">
    <source>
        <dbReference type="ARBA" id="ARBA00023186"/>
    </source>
</evidence>
<evidence type="ECO:0000313" key="18">
    <source>
        <dbReference type="Proteomes" id="UP001429580"/>
    </source>
</evidence>
<gene>
    <name evidence="13" type="primary">yidC</name>
    <name evidence="17" type="ORF">FHS82_001275</name>
</gene>
<comment type="function">
    <text evidence="13">Required for the insertion and/or proper folding and/or complex formation of integral membrane proteins into the membrane. Involved in integration of membrane proteins that insert both dependently and independently of the Sec translocase complex, as well as at least some lipoproteins. Aids folding of multispanning membrane proteins.</text>
</comment>